<dbReference type="GO" id="GO:0004659">
    <property type="term" value="F:prenyltransferase activity"/>
    <property type="evidence" value="ECO:0007669"/>
    <property type="project" value="InterPro"/>
</dbReference>
<dbReference type="SUPFAM" id="SSF48576">
    <property type="entry name" value="Terpenoid synthases"/>
    <property type="match status" value="1"/>
</dbReference>
<proteinExistence type="inferred from homology"/>
<dbReference type="InterPro" id="IPR033965">
    <property type="entry name" value="ComQ"/>
</dbReference>
<organism evidence="2 3">
    <name type="scientific">Metabacillus arenae</name>
    <dbReference type="NCBI Taxonomy" id="2771434"/>
    <lineage>
        <taxon>Bacteria</taxon>
        <taxon>Bacillati</taxon>
        <taxon>Bacillota</taxon>
        <taxon>Bacilli</taxon>
        <taxon>Bacillales</taxon>
        <taxon>Bacillaceae</taxon>
        <taxon>Metabacillus</taxon>
    </lineage>
</organism>
<dbReference type="Proteomes" id="UP000626844">
    <property type="component" value="Unassembled WGS sequence"/>
</dbReference>
<accession>A0A926NIZ5</accession>
<dbReference type="EMBL" id="JACXAI010000013">
    <property type="protein sequence ID" value="MBD1380873.1"/>
    <property type="molecule type" value="Genomic_DNA"/>
</dbReference>
<comment type="caution">
    <text evidence="2">The sequence shown here is derived from an EMBL/GenBank/DDBJ whole genome shotgun (WGS) entry which is preliminary data.</text>
</comment>
<dbReference type="AlphaFoldDB" id="A0A926NIZ5"/>
<evidence type="ECO:0000256" key="1">
    <source>
        <dbReference type="RuleBase" id="RU004466"/>
    </source>
</evidence>
<evidence type="ECO:0000313" key="3">
    <source>
        <dbReference type="Proteomes" id="UP000626844"/>
    </source>
</evidence>
<dbReference type="SFLD" id="SFLDS00005">
    <property type="entry name" value="Isoprenoid_Synthase_Type_I"/>
    <property type="match status" value="1"/>
</dbReference>
<evidence type="ECO:0000313" key="2">
    <source>
        <dbReference type="EMBL" id="MBD1380873.1"/>
    </source>
</evidence>
<reference evidence="2" key="1">
    <citation type="submission" date="2020-09" db="EMBL/GenBank/DDBJ databases">
        <title>A novel bacterium of genus Bacillus, isolated from South China Sea.</title>
        <authorList>
            <person name="Huang H."/>
            <person name="Mo K."/>
            <person name="Hu Y."/>
        </authorList>
    </citation>
    <scope>NUCLEOTIDE SEQUENCE</scope>
    <source>
        <strain evidence="2">IB182487</strain>
    </source>
</reference>
<gene>
    <name evidence="2" type="ORF">IC621_11580</name>
</gene>
<dbReference type="Pfam" id="PF00348">
    <property type="entry name" value="polyprenyl_synt"/>
    <property type="match status" value="1"/>
</dbReference>
<dbReference type="SFLD" id="SFLDG01211">
    <property type="entry name" value="Competence_Regulatory_Protein"/>
    <property type="match status" value="1"/>
</dbReference>
<keyword evidence="1" id="KW-0808">Transferase</keyword>
<name>A0A926NIZ5_9BACI</name>
<dbReference type="GO" id="GO:0008299">
    <property type="term" value="P:isoprenoid biosynthetic process"/>
    <property type="evidence" value="ECO:0007669"/>
    <property type="project" value="InterPro"/>
</dbReference>
<dbReference type="InterPro" id="IPR000092">
    <property type="entry name" value="Polyprenyl_synt"/>
</dbReference>
<sequence>MDGLILDETKLKNTVYHIITSEVKNTHLSELILSFFNSRKRFLFGQLTFMHYHIFGGKREDVYHLVSAIELVTLAIDIFDDLEDLDNYEEPWMQVKHSISLNAASLLLTISQKIVYRLSNEWNTQLLNIYQDYLIEAAEGQHEDLLDWQAFEETCLLTIKMKSGALTALASACGSMLASKRVDLQVEKYAYQIGIAAQLDNDLNDLFSSQKTDSKIIDKNTLASIFLRTSTNPFAKKLLANIKKGNFTYTEEYKQLLLKSGVVAYLSILKQTAIQMAITHMDELDLPRDHIEILKDHLIYFK</sequence>
<dbReference type="CDD" id="cd00867">
    <property type="entry name" value="Trans_IPPS"/>
    <property type="match status" value="1"/>
</dbReference>
<keyword evidence="3" id="KW-1185">Reference proteome</keyword>
<dbReference type="InterPro" id="IPR008949">
    <property type="entry name" value="Isoprenoid_synthase_dom_sf"/>
</dbReference>
<dbReference type="Gene3D" id="1.10.600.10">
    <property type="entry name" value="Farnesyl Diphosphate Synthase"/>
    <property type="match status" value="1"/>
</dbReference>
<protein>
    <submittedName>
        <fullName evidence="2">Polyprenyl synthetase family protein</fullName>
    </submittedName>
</protein>
<comment type="similarity">
    <text evidence="1">Belongs to the FPP/GGPP synthase family.</text>
</comment>
<dbReference type="RefSeq" id="WP_191158470.1">
    <property type="nucleotide sequence ID" value="NZ_JACXAI010000013.1"/>
</dbReference>